<dbReference type="Proteomes" id="UP000314294">
    <property type="component" value="Unassembled WGS sequence"/>
</dbReference>
<accession>A0A4Z2HFH4</accession>
<dbReference type="EMBL" id="SRLO01000260">
    <property type="protein sequence ID" value="TNN64045.1"/>
    <property type="molecule type" value="Genomic_DNA"/>
</dbReference>
<gene>
    <name evidence="1" type="ORF">EYF80_025768</name>
</gene>
<proteinExistence type="predicted"/>
<reference evidence="1 2" key="1">
    <citation type="submission" date="2019-03" db="EMBL/GenBank/DDBJ databases">
        <title>First draft genome of Liparis tanakae, snailfish: a comprehensive survey of snailfish specific genes.</title>
        <authorList>
            <person name="Kim W."/>
            <person name="Song I."/>
            <person name="Jeong J.-H."/>
            <person name="Kim D."/>
            <person name="Kim S."/>
            <person name="Ryu S."/>
            <person name="Song J.Y."/>
            <person name="Lee S.K."/>
        </authorList>
    </citation>
    <scope>NUCLEOTIDE SEQUENCE [LARGE SCALE GENOMIC DNA]</scope>
    <source>
        <tissue evidence="1">Muscle</tissue>
    </source>
</reference>
<keyword evidence="2" id="KW-1185">Reference proteome</keyword>
<organism evidence="1 2">
    <name type="scientific">Liparis tanakae</name>
    <name type="common">Tanaka's snailfish</name>
    <dbReference type="NCBI Taxonomy" id="230148"/>
    <lineage>
        <taxon>Eukaryota</taxon>
        <taxon>Metazoa</taxon>
        <taxon>Chordata</taxon>
        <taxon>Craniata</taxon>
        <taxon>Vertebrata</taxon>
        <taxon>Euteleostomi</taxon>
        <taxon>Actinopterygii</taxon>
        <taxon>Neopterygii</taxon>
        <taxon>Teleostei</taxon>
        <taxon>Neoteleostei</taxon>
        <taxon>Acanthomorphata</taxon>
        <taxon>Eupercaria</taxon>
        <taxon>Perciformes</taxon>
        <taxon>Cottioidei</taxon>
        <taxon>Cottales</taxon>
        <taxon>Liparidae</taxon>
        <taxon>Liparis</taxon>
    </lineage>
</organism>
<name>A0A4Z2HFH4_9TELE</name>
<dbReference type="AlphaFoldDB" id="A0A4Z2HFH4"/>
<comment type="caution">
    <text evidence="1">The sequence shown here is derived from an EMBL/GenBank/DDBJ whole genome shotgun (WGS) entry which is preliminary data.</text>
</comment>
<evidence type="ECO:0000313" key="2">
    <source>
        <dbReference type="Proteomes" id="UP000314294"/>
    </source>
</evidence>
<protein>
    <submittedName>
        <fullName evidence="1">Uncharacterized protein</fullName>
    </submittedName>
</protein>
<evidence type="ECO:0000313" key="1">
    <source>
        <dbReference type="EMBL" id="TNN64045.1"/>
    </source>
</evidence>
<sequence length="179" mass="19824">MFESPNISETRASIQRVCDRANNNAGVYVYGTALWRLTDLGLLHARLHLHLGYDLVHVGLQHHAPHHHLLQDVMDLQTDATQRLTHRGSVTGTSLLACRLRLNIQSAFADCRIVSEAECKPARAEHRKPRPGPPDLIRALRLYLSACQAVSSSVMSWGNPDPNVCARVAAKQAPNDITK</sequence>